<dbReference type="OrthoDB" id="3186724at2759"/>
<reference evidence="3" key="1">
    <citation type="journal article" date="2014" name="Proc. Natl. Acad. Sci. U.S.A.">
        <title>Extensive sampling of basidiomycete genomes demonstrates inadequacy of the white-rot/brown-rot paradigm for wood decay fungi.</title>
        <authorList>
            <person name="Riley R."/>
            <person name="Salamov A.A."/>
            <person name="Brown D.W."/>
            <person name="Nagy L.G."/>
            <person name="Floudas D."/>
            <person name="Held B.W."/>
            <person name="Levasseur A."/>
            <person name="Lombard V."/>
            <person name="Morin E."/>
            <person name="Otillar R."/>
            <person name="Lindquist E.A."/>
            <person name="Sun H."/>
            <person name="LaButti K.M."/>
            <person name="Schmutz J."/>
            <person name="Jabbour D."/>
            <person name="Luo H."/>
            <person name="Baker S.E."/>
            <person name="Pisabarro A.G."/>
            <person name="Walton J.D."/>
            <person name="Blanchette R.A."/>
            <person name="Henrissat B."/>
            <person name="Martin F."/>
            <person name="Cullen D."/>
            <person name="Hibbett D.S."/>
            <person name="Grigoriev I.V."/>
        </authorList>
    </citation>
    <scope>NUCLEOTIDE SEQUENCE [LARGE SCALE GENOMIC DNA]</scope>
    <source>
        <strain evidence="3">CBS 339.88</strain>
    </source>
</reference>
<evidence type="ECO:0000313" key="2">
    <source>
        <dbReference type="EMBL" id="KDR70906.1"/>
    </source>
</evidence>
<dbReference type="HOGENOM" id="CLU_1586596_0_0_1"/>
<feature type="compositionally biased region" description="Acidic residues" evidence="1">
    <location>
        <begin position="28"/>
        <end position="38"/>
    </location>
</feature>
<organism evidence="2 3">
    <name type="scientific">Galerina marginata (strain CBS 339.88)</name>
    <dbReference type="NCBI Taxonomy" id="685588"/>
    <lineage>
        <taxon>Eukaryota</taxon>
        <taxon>Fungi</taxon>
        <taxon>Dikarya</taxon>
        <taxon>Basidiomycota</taxon>
        <taxon>Agaricomycotina</taxon>
        <taxon>Agaricomycetes</taxon>
        <taxon>Agaricomycetidae</taxon>
        <taxon>Agaricales</taxon>
        <taxon>Agaricineae</taxon>
        <taxon>Strophariaceae</taxon>
        <taxon>Galerina</taxon>
    </lineage>
</organism>
<feature type="region of interest" description="Disordered" evidence="1">
    <location>
        <begin position="1"/>
        <end position="80"/>
    </location>
</feature>
<sequence length="168" mass="18080">MLIDKSDNDPSSPAPSEPNSASQRDDLSAEDSDGDEDTQPSQASVSRKRAHREPATPTRPSAKRPRASHGAAALQDMSASLTQVGNALSAALAPPPNAVDPTPRRHTNTVAAVLRLEMSWLDSDQLVAFIDFIRGDQVAGDVYLALTEPDVHKNWVCTQLERLGVLVY</sequence>
<protein>
    <submittedName>
        <fullName evidence="2">Uncharacterized protein</fullName>
    </submittedName>
</protein>
<accession>A0A067SJ31</accession>
<dbReference type="Proteomes" id="UP000027222">
    <property type="component" value="Unassembled WGS sequence"/>
</dbReference>
<dbReference type="EMBL" id="KL142395">
    <property type="protein sequence ID" value="KDR70906.1"/>
    <property type="molecule type" value="Genomic_DNA"/>
</dbReference>
<evidence type="ECO:0000256" key="1">
    <source>
        <dbReference type="SAM" id="MobiDB-lite"/>
    </source>
</evidence>
<proteinExistence type="predicted"/>
<gene>
    <name evidence="2" type="ORF">GALMADRAFT_144377</name>
</gene>
<dbReference type="AlphaFoldDB" id="A0A067SJ31"/>
<name>A0A067SJ31_GALM3</name>
<keyword evidence="3" id="KW-1185">Reference proteome</keyword>
<evidence type="ECO:0000313" key="3">
    <source>
        <dbReference type="Proteomes" id="UP000027222"/>
    </source>
</evidence>